<evidence type="ECO:0000313" key="4">
    <source>
        <dbReference type="Proteomes" id="UP001482620"/>
    </source>
</evidence>
<dbReference type="EMBL" id="JAHRIQ010011703">
    <property type="protein sequence ID" value="MEQ2223957.1"/>
    <property type="molecule type" value="Genomic_DNA"/>
</dbReference>
<comment type="caution">
    <text evidence="3">The sequence shown here is derived from an EMBL/GenBank/DDBJ whole genome shotgun (WGS) entry which is preliminary data.</text>
</comment>
<accession>A0ABV0SXB7</accession>
<evidence type="ECO:0000256" key="2">
    <source>
        <dbReference type="SAM" id="Phobius"/>
    </source>
</evidence>
<feature type="transmembrane region" description="Helical" evidence="2">
    <location>
        <begin position="12"/>
        <end position="33"/>
    </location>
</feature>
<feature type="region of interest" description="Disordered" evidence="1">
    <location>
        <begin position="83"/>
        <end position="110"/>
    </location>
</feature>
<evidence type="ECO:0000313" key="3">
    <source>
        <dbReference type="EMBL" id="MEQ2223957.1"/>
    </source>
</evidence>
<keyword evidence="2" id="KW-0812">Transmembrane</keyword>
<protein>
    <submittedName>
        <fullName evidence="3">Uncharacterized protein</fullName>
    </submittedName>
</protein>
<name>A0ABV0SXB7_9TELE</name>
<keyword evidence="4" id="KW-1185">Reference proteome</keyword>
<keyword evidence="2" id="KW-1133">Transmembrane helix</keyword>
<sequence length="150" mass="16391">MATCLSHNKKLFVLSHFLSFATTAFLIILPLSLCPSHQTFFFCKFSQDAQCPCMGECLQDVICVSPGPWSLSGVGSGGILERDGGGISKGGVTRDRHRKRVREREREGEREGINISQGSWCSQAQLDSWITGLQPTGIISQKAPANSLDF</sequence>
<organism evidence="3 4">
    <name type="scientific">Ilyodon furcidens</name>
    <name type="common">goldbreast splitfin</name>
    <dbReference type="NCBI Taxonomy" id="33524"/>
    <lineage>
        <taxon>Eukaryota</taxon>
        <taxon>Metazoa</taxon>
        <taxon>Chordata</taxon>
        <taxon>Craniata</taxon>
        <taxon>Vertebrata</taxon>
        <taxon>Euteleostomi</taxon>
        <taxon>Actinopterygii</taxon>
        <taxon>Neopterygii</taxon>
        <taxon>Teleostei</taxon>
        <taxon>Neoteleostei</taxon>
        <taxon>Acanthomorphata</taxon>
        <taxon>Ovalentaria</taxon>
        <taxon>Atherinomorphae</taxon>
        <taxon>Cyprinodontiformes</taxon>
        <taxon>Goodeidae</taxon>
        <taxon>Ilyodon</taxon>
    </lineage>
</organism>
<keyword evidence="2" id="KW-0472">Membrane</keyword>
<dbReference type="Proteomes" id="UP001482620">
    <property type="component" value="Unassembled WGS sequence"/>
</dbReference>
<proteinExistence type="predicted"/>
<reference evidence="3 4" key="1">
    <citation type="submission" date="2021-06" db="EMBL/GenBank/DDBJ databases">
        <authorList>
            <person name="Palmer J.M."/>
        </authorList>
    </citation>
    <scope>NUCLEOTIDE SEQUENCE [LARGE SCALE GENOMIC DNA]</scope>
    <source>
        <strain evidence="4">if_2019</strain>
        <tissue evidence="3">Muscle</tissue>
    </source>
</reference>
<gene>
    <name evidence="3" type="ORF">ILYODFUR_002487</name>
</gene>
<evidence type="ECO:0000256" key="1">
    <source>
        <dbReference type="SAM" id="MobiDB-lite"/>
    </source>
</evidence>